<dbReference type="Pfam" id="PF07729">
    <property type="entry name" value="FCD"/>
    <property type="match status" value="1"/>
</dbReference>
<feature type="domain" description="HTH gntR-type" evidence="4">
    <location>
        <begin position="25"/>
        <end position="95"/>
    </location>
</feature>
<evidence type="ECO:0000313" key="6">
    <source>
        <dbReference type="Proteomes" id="UP000608890"/>
    </source>
</evidence>
<accession>A0A917U3U6</accession>
<dbReference type="Proteomes" id="UP000608890">
    <property type="component" value="Unassembled WGS sequence"/>
</dbReference>
<evidence type="ECO:0000313" key="5">
    <source>
        <dbReference type="EMBL" id="GGM54867.1"/>
    </source>
</evidence>
<organism evidence="5 6">
    <name type="scientific">Micromonospora sonchi</name>
    <dbReference type="NCBI Taxonomy" id="1763543"/>
    <lineage>
        <taxon>Bacteria</taxon>
        <taxon>Bacillati</taxon>
        <taxon>Actinomycetota</taxon>
        <taxon>Actinomycetes</taxon>
        <taxon>Micromonosporales</taxon>
        <taxon>Micromonosporaceae</taxon>
        <taxon>Micromonospora</taxon>
    </lineage>
</organism>
<evidence type="ECO:0000256" key="2">
    <source>
        <dbReference type="ARBA" id="ARBA00023125"/>
    </source>
</evidence>
<name>A0A917U3U6_9ACTN</name>
<dbReference type="Gene3D" id="1.10.10.10">
    <property type="entry name" value="Winged helix-like DNA-binding domain superfamily/Winged helix DNA-binding domain"/>
    <property type="match status" value="1"/>
</dbReference>
<comment type="caution">
    <text evidence="5">The sequence shown here is derived from an EMBL/GenBank/DDBJ whole genome shotgun (WGS) entry which is preliminary data.</text>
</comment>
<dbReference type="PROSITE" id="PS50949">
    <property type="entry name" value="HTH_GNTR"/>
    <property type="match status" value="1"/>
</dbReference>
<dbReference type="Gene3D" id="1.20.120.530">
    <property type="entry name" value="GntR ligand-binding domain-like"/>
    <property type="match status" value="1"/>
</dbReference>
<dbReference type="InterPro" id="IPR036388">
    <property type="entry name" value="WH-like_DNA-bd_sf"/>
</dbReference>
<gene>
    <name evidence="5" type="ORF">GCM10011608_44710</name>
</gene>
<dbReference type="SUPFAM" id="SSF48008">
    <property type="entry name" value="GntR ligand-binding domain-like"/>
    <property type="match status" value="1"/>
</dbReference>
<dbReference type="PRINTS" id="PR00035">
    <property type="entry name" value="HTHGNTR"/>
</dbReference>
<dbReference type="SMART" id="SM00345">
    <property type="entry name" value="HTH_GNTR"/>
    <property type="match status" value="1"/>
</dbReference>
<dbReference type="GO" id="GO:0003677">
    <property type="term" value="F:DNA binding"/>
    <property type="evidence" value="ECO:0007669"/>
    <property type="project" value="UniProtKB-KW"/>
</dbReference>
<protein>
    <submittedName>
        <fullName evidence="5">GntR family transcriptional regulator</fullName>
    </submittedName>
</protein>
<evidence type="ECO:0000256" key="3">
    <source>
        <dbReference type="ARBA" id="ARBA00023163"/>
    </source>
</evidence>
<reference evidence="5" key="1">
    <citation type="journal article" date="2014" name="Int. J. Syst. Evol. Microbiol.">
        <title>Complete genome sequence of Corynebacterium casei LMG S-19264T (=DSM 44701T), isolated from a smear-ripened cheese.</title>
        <authorList>
            <consortium name="US DOE Joint Genome Institute (JGI-PGF)"/>
            <person name="Walter F."/>
            <person name="Albersmeier A."/>
            <person name="Kalinowski J."/>
            <person name="Ruckert C."/>
        </authorList>
    </citation>
    <scope>NUCLEOTIDE SEQUENCE</scope>
    <source>
        <strain evidence="5">CGMCC 4.7312</strain>
    </source>
</reference>
<proteinExistence type="predicted"/>
<dbReference type="SMART" id="SM00895">
    <property type="entry name" value="FCD"/>
    <property type="match status" value="1"/>
</dbReference>
<keyword evidence="3" id="KW-0804">Transcription</keyword>
<keyword evidence="6" id="KW-1185">Reference proteome</keyword>
<sequence length="249" mass="27040">MTGNPLKEIQGARGGSGNLPVSRVRTAYQQVADQLRELILTGSLSAGDRLPSEAELAATFGVSRSTVREALRVLASRDLIRTTRGTTGGTFVSTVNFEQVSDYLETSIGLMSGSASVTVGEMLEAREVLEVPAARLAALRRGDDHLKALREAIEREMLTRGRGGRFREHRNFHAIIVEAAGNRLLSMMTEPVFRVLQAKFLSPSVPDEFWAGVDHEHEAILAAIENGDGEAAAAEMLKHLIALREAYSD</sequence>
<dbReference type="GO" id="GO:0003700">
    <property type="term" value="F:DNA-binding transcription factor activity"/>
    <property type="evidence" value="ECO:0007669"/>
    <property type="project" value="InterPro"/>
</dbReference>
<dbReference type="InterPro" id="IPR008920">
    <property type="entry name" value="TF_FadR/GntR_C"/>
</dbReference>
<dbReference type="PANTHER" id="PTHR43537:SF5">
    <property type="entry name" value="UXU OPERON TRANSCRIPTIONAL REGULATOR"/>
    <property type="match status" value="1"/>
</dbReference>
<evidence type="ECO:0000256" key="1">
    <source>
        <dbReference type="ARBA" id="ARBA00023015"/>
    </source>
</evidence>
<dbReference type="AlphaFoldDB" id="A0A917U3U6"/>
<dbReference type="EMBL" id="BMNB01000024">
    <property type="protein sequence ID" value="GGM54867.1"/>
    <property type="molecule type" value="Genomic_DNA"/>
</dbReference>
<evidence type="ECO:0000259" key="4">
    <source>
        <dbReference type="PROSITE" id="PS50949"/>
    </source>
</evidence>
<reference evidence="5" key="2">
    <citation type="submission" date="2020-09" db="EMBL/GenBank/DDBJ databases">
        <authorList>
            <person name="Sun Q."/>
            <person name="Zhou Y."/>
        </authorList>
    </citation>
    <scope>NUCLEOTIDE SEQUENCE</scope>
    <source>
        <strain evidence="5">CGMCC 4.7312</strain>
    </source>
</reference>
<dbReference type="PANTHER" id="PTHR43537">
    <property type="entry name" value="TRANSCRIPTIONAL REGULATOR, GNTR FAMILY"/>
    <property type="match status" value="1"/>
</dbReference>
<dbReference type="InterPro" id="IPR000524">
    <property type="entry name" value="Tscrpt_reg_HTH_GntR"/>
</dbReference>
<dbReference type="InterPro" id="IPR011711">
    <property type="entry name" value="GntR_C"/>
</dbReference>
<keyword evidence="2" id="KW-0238">DNA-binding</keyword>
<dbReference type="RefSeq" id="WP_189047483.1">
    <property type="nucleotide sequence ID" value="NZ_BMNB01000024.1"/>
</dbReference>
<dbReference type="SUPFAM" id="SSF46785">
    <property type="entry name" value="Winged helix' DNA-binding domain"/>
    <property type="match status" value="1"/>
</dbReference>
<keyword evidence="1" id="KW-0805">Transcription regulation</keyword>
<dbReference type="InterPro" id="IPR036390">
    <property type="entry name" value="WH_DNA-bd_sf"/>
</dbReference>
<dbReference type="CDD" id="cd07377">
    <property type="entry name" value="WHTH_GntR"/>
    <property type="match status" value="1"/>
</dbReference>
<dbReference type="Pfam" id="PF00392">
    <property type="entry name" value="GntR"/>
    <property type="match status" value="1"/>
</dbReference>